<keyword evidence="3" id="KW-1185">Reference proteome</keyword>
<dbReference type="Proteomes" id="UP001501563">
    <property type="component" value="Unassembled WGS sequence"/>
</dbReference>
<evidence type="ECO:0000313" key="2">
    <source>
        <dbReference type="EMBL" id="GAA3903905.1"/>
    </source>
</evidence>
<comment type="caution">
    <text evidence="2">The sequence shown here is derived from an EMBL/GenBank/DDBJ whole genome shotgun (WGS) entry which is preliminary data.</text>
</comment>
<proteinExistence type="predicted"/>
<evidence type="ECO:0000256" key="1">
    <source>
        <dbReference type="SAM" id="MobiDB-lite"/>
    </source>
</evidence>
<evidence type="ECO:0000313" key="3">
    <source>
        <dbReference type="Proteomes" id="UP001501563"/>
    </source>
</evidence>
<name>A0ABP7LN43_9ACTN</name>
<protein>
    <submittedName>
        <fullName evidence="2">Uncharacterized protein</fullName>
    </submittedName>
</protein>
<dbReference type="EMBL" id="BAAAZA010000054">
    <property type="protein sequence ID" value="GAA3903905.1"/>
    <property type="molecule type" value="Genomic_DNA"/>
</dbReference>
<accession>A0ABP7LN43</accession>
<organism evidence="2 3">
    <name type="scientific">Streptomyces lannensis</name>
    <dbReference type="NCBI Taxonomy" id="766498"/>
    <lineage>
        <taxon>Bacteria</taxon>
        <taxon>Bacillati</taxon>
        <taxon>Actinomycetota</taxon>
        <taxon>Actinomycetes</taxon>
        <taxon>Kitasatosporales</taxon>
        <taxon>Streptomycetaceae</taxon>
        <taxon>Streptomyces</taxon>
    </lineage>
</organism>
<feature type="region of interest" description="Disordered" evidence="1">
    <location>
        <begin position="1"/>
        <end position="39"/>
    </location>
</feature>
<sequence length="59" mass="6433">MMEAAATTRIARTGSVTRETAASWAPASPEADAAKVARRSQCQIPAEAAHVDKWHWPWT</sequence>
<reference evidence="3" key="1">
    <citation type="journal article" date="2019" name="Int. J. Syst. Evol. Microbiol.">
        <title>The Global Catalogue of Microorganisms (GCM) 10K type strain sequencing project: providing services to taxonomists for standard genome sequencing and annotation.</title>
        <authorList>
            <consortium name="The Broad Institute Genomics Platform"/>
            <consortium name="The Broad Institute Genome Sequencing Center for Infectious Disease"/>
            <person name="Wu L."/>
            <person name="Ma J."/>
        </authorList>
    </citation>
    <scope>NUCLEOTIDE SEQUENCE [LARGE SCALE GENOMIC DNA]</scope>
    <source>
        <strain evidence="3">JCM 16578</strain>
    </source>
</reference>
<gene>
    <name evidence="2" type="ORF">GCM10022207_86360</name>
</gene>